<dbReference type="AlphaFoldDB" id="A0A1M6HJW6"/>
<feature type="domain" description="Pyrroline-5-carboxylate reductase catalytic N-terminal" evidence="2">
    <location>
        <begin position="43"/>
        <end position="132"/>
    </location>
</feature>
<organism evidence="3 4">
    <name type="scientific">Bradyrhizobium lablabi</name>
    <dbReference type="NCBI Taxonomy" id="722472"/>
    <lineage>
        <taxon>Bacteria</taxon>
        <taxon>Pseudomonadati</taxon>
        <taxon>Pseudomonadota</taxon>
        <taxon>Alphaproteobacteria</taxon>
        <taxon>Hyphomicrobiales</taxon>
        <taxon>Nitrobacteraceae</taxon>
        <taxon>Bradyrhizobium</taxon>
    </lineage>
</organism>
<evidence type="ECO:0000256" key="1">
    <source>
        <dbReference type="ARBA" id="ARBA00023002"/>
    </source>
</evidence>
<dbReference type="Pfam" id="PF03807">
    <property type="entry name" value="F420_oxidored"/>
    <property type="match status" value="1"/>
</dbReference>
<dbReference type="OrthoDB" id="7557417at2"/>
<dbReference type="Proteomes" id="UP000189935">
    <property type="component" value="Chromosome I"/>
</dbReference>
<keyword evidence="1" id="KW-0560">Oxidoreductase</keyword>
<sequence>MFEHVTVDRGRRALLGAAGALILQGVLQPTTALAQTSSGSKMKIGIIGAGHIGGTIGELWVKAGHPVFFSSRHPEELKDLVARLGPLAQSGTVDQAIAFGDVVFLAVPYGALPQIGKDYGKSLAGKIVLDADNAVASRDGAIADEAERDGIGVTSQKYLPGTRLVRAFNTLSYMIFAREANRPVPRLAVPIAGDDQESVQVAAGLVRDAGFDPVEVGKLADARRFQRGAPGYGQNVSAAELKQKLSLAP</sequence>
<dbReference type="SUPFAM" id="SSF51735">
    <property type="entry name" value="NAD(P)-binding Rossmann-fold domains"/>
    <property type="match status" value="1"/>
</dbReference>
<protein>
    <recommendedName>
        <fullName evidence="2">Pyrroline-5-carboxylate reductase catalytic N-terminal domain-containing protein</fullName>
    </recommendedName>
</protein>
<evidence type="ECO:0000313" key="4">
    <source>
        <dbReference type="Proteomes" id="UP000189935"/>
    </source>
</evidence>
<accession>A0A1M6HJW6</accession>
<proteinExistence type="predicted"/>
<dbReference type="EMBL" id="LT670844">
    <property type="protein sequence ID" value="SHJ22458.1"/>
    <property type="molecule type" value="Genomic_DNA"/>
</dbReference>
<dbReference type="RefSeq" id="WP_079535952.1">
    <property type="nucleotide sequence ID" value="NZ_LT670844.1"/>
</dbReference>
<evidence type="ECO:0000313" key="3">
    <source>
        <dbReference type="EMBL" id="SHJ22458.1"/>
    </source>
</evidence>
<dbReference type="InterPro" id="IPR051267">
    <property type="entry name" value="STEAP_metalloreductase"/>
</dbReference>
<dbReference type="GO" id="GO:0016491">
    <property type="term" value="F:oxidoreductase activity"/>
    <property type="evidence" value="ECO:0007669"/>
    <property type="project" value="UniProtKB-KW"/>
</dbReference>
<gene>
    <name evidence="3" type="ORF">SAMN05444159_0026</name>
</gene>
<evidence type="ECO:0000259" key="2">
    <source>
        <dbReference type="Pfam" id="PF03807"/>
    </source>
</evidence>
<dbReference type="PANTHER" id="PTHR14239">
    <property type="entry name" value="DUDULIN-RELATED"/>
    <property type="match status" value="1"/>
</dbReference>
<dbReference type="Gene3D" id="3.40.50.720">
    <property type="entry name" value="NAD(P)-binding Rossmann-like Domain"/>
    <property type="match status" value="1"/>
</dbReference>
<name>A0A1M6HJW6_9BRAD</name>
<dbReference type="InterPro" id="IPR028939">
    <property type="entry name" value="P5C_Rdtase_cat_N"/>
</dbReference>
<dbReference type="PANTHER" id="PTHR14239:SF10">
    <property type="entry name" value="REDUCTASE"/>
    <property type="match status" value="1"/>
</dbReference>
<dbReference type="InterPro" id="IPR036291">
    <property type="entry name" value="NAD(P)-bd_dom_sf"/>
</dbReference>
<reference evidence="3 4" key="1">
    <citation type="submission" date="2016-11" db="EMBL/GenBank/DDBJ databases">
        <authorList>
            <person name="Jaros S."/>
            <person name="Januszkiewicz K."/>
            <person name="Wedrychowicz H."/>
        </authorList>
    </citation>
    <scope>NUCLEOTIDE SEQUENCE [LARGE SCALE GENOMIC DNA]</scope>
    <source>
        <strain evidence="3 4">GAS499</strain>
    </source>
</reference>